<dbReference type="AlphaFoldDB" id="A0A923MI14"/>
<sequence>MRRIITVGREFGSGGREIGRRIAEELQIAYYDQEIITEIAKRTALSEAYIRQIEEKRPVVSFPIHIGHSFYLSPDPTFHPDLSIYTKQHDLLHELARKSDCVIVGRCADFILRDQKPIRIFFYADMPSKIKRCIDRRPVDENLSEAQMKKRIMEIDRSRAQYYSFFTEQKWGAKENFDLLANTSGTDIKKMSESLCSYIRAYY</sequence>
<protein>
    <submittedName>
        <fullName evidence="1">Cytidylate kinase-like family protein</fullName>
    </submittedName>
</protein>
<accession>A0A923MI14</accession>
<dbReference type="GO" id="GO:0016301">
    <property type="term" value="F:kinase activity"/>
    <property type="evidence" value="ECO:0007669"/>
    <property type="project" value="UniProtKB-KW"/>
</dbReference>
<reference evidence="1" key="1">
    <citation type="submission" date="2020-08" db="EMBL/GenBank/DDBJ databases">
        <title>Genome public.</title>
        <authorList>
            <person name="Liu C."/>
            <person name="Sun Q."/>
        </authorList>
    </citation>
    <scope>NUCLEOTIDE SEQUENCE</scope>
    <source>
        <strain evidence="1">BX15</strain>
    </source>
</reference>
<evidence type="ECO:0000313" key="1">
    <source>
        <dbReference type="EMBL" id="MBC5771102.1"/>
    </source>
</evidence>
<dbReference type="InterPro" id="IPR027417">
    <property type="entry name" value="P-loop_NTPase"/>
</dbReference>
<keyword evidence="1" id="KW-0808">Transferase</keyword>
<dbReference type="EMBL" id="JACOQI010000012">
    <property type="protein sequence ID" value="MBC5771102.1"/>
    <property type="molecule type" value="Genomic_DNA"/>
</dbReference>
<dbReference type="SUPFAM" id="SSF52540">
    <property type="entry name" value="P-loop containing nucleoside triphosphate hydrolases"/>
    <property type="match status" value="1"/>
</dbReference>
<keyword evidence="1" id="KW-0418">Kinase</keyword>
<evidence type="ECO:0000313" key="2">
    <source>
        <dbReference type="Proteomes" id="UP000620327"/>
    </source>
</evidence>
<comment type="caution">
    <text evidence="1">The sequence shown here is derived from an EMBL/GenBank/DDBJ whole genome shotgun (WGS) entry which is preliminary data.</text>
</comment>
<dbReference type="Pfam" id="PF13189">
    <property type="entry name" value="Cytidylate_kin2"/>
    <property type="match status" value="1"/>
</dbReference>
<dbReference type="Proteomes" id="UP000620327">
    <property type="component" value="Unassembled WGS sequence"/>
</dbReference>
<dbReference type="Gene3D" id="3.40.50.300">
    <property type="entry name" value="P-loop containing nucleotide triphosphate hydrolases"/>
    <property type="match status" value="1"/>
</dbReference>
<name>A0A923MI14_9FIRM</name>
<proteinExistence type="predicted"/>
<organism evidence="1 2">
    <name type="scientific">Dysosmobacter segnis</name>
    <dbReference type="NCBI Taxonomy" id="2763042"/>
    <lineage>
        <taxon>Bacteria</taxon>
        <taxon>Bacillati</taxon>
        <taxon>Bacillota</taxon>
        <taxon>Clostridia</taxon>
        <taxon>Eubacteriales</taxon>
        <taxon>Oscillospiraceae</taxon>
        <taxon>Dysosmobacter</taxon>
    </lineage>
</organism>
<keyword evidence="2" id="KW-1185">Reference proteome</keyword>
<dbReference type="RefSeq" id="WP_187015328.1">
    <property type="nucleotide sequence ID" value="NZ_JACOQI010000012.1"/>
</dbReference>
<gene>
    <name evidence="1" type="ORF">H8Z83_12365</name>
</gene>